<evidence type="ECO:0000313" key="5">
    <source>
        <dbReference type="Proteomes" id="UP000050378"/>
    </source>
</evidence>
<dbReference type="Gene3D" id="2.60.40.380">
    <property type="entry name" value="Purple acid phosphatase-like, N-terminal"/>
    <property type="match status" value="1"/>
</dbReference>
<dbReference type="InterPro" id="IPR018946">
    <property type="entry name" value="PhoD-like_MPP"/>
</dbReference>
<keyword evidence="1" id="KW-0732">Signal</keyword>
<dbReference type="EMBL" id="LJTC01000014">
    <property type="protein sequence ID" value="KPM81262.1"/>
    <property type="molecule type" value="Genomic_DNA"/>
</dbReference>
<protein>
    <submittedName>
        <fullName evidence="4">Alkaline phosphatase</fullName>
    </submittedName>
</protein>
<dbReference type="InterPro" id="IPR032093">
    <property type="entry name" value="PhoD_N"/>
</dbReference>
<dbReference type="PATRIC" id="fig|570156.3.peg.1557"/>
<dbReference type="STRING" id="570156.AOG27_18175"/>
<dbReference type="InterPro" id="IPR038607">
    <property type="entry name" value="PhoD-like_sf"/>
</dbReference>
<dbReference type="RefSeq" id="WP_054554409.1">
    <property type="nucleotide sequence ID" value="NZ_LJTC01000014.1"/>
</dbReference>
<evidence type="ECO:0000313" key="4">
    <source>
        <dbReference type="EMBL" id="KPM81262.1"/>
    </source>
</evidence>
<proteinExistence type="predicted"/>
<name>A0A0P7E2W4_9GAMM</name>
<dbReference type="Pfam" id="PF16655">
    <property type="entry name" value="PhoD_N"/>
    <property type="match status" value="1"/>
</dbReference>
<reference evidence="4 5" key="1">
    <citation type="submission" date="2015-09" db="EMBL/GenBank/DDBJ databases">
        <title>Draft Genome Sequence of Pseudoalteromonas lipolytica UCD-48B.</title>
        <authorList>
            <person name="Krusor M."/>
            <person name="Coil D.A."/>
            <person name="Lang J.M."/>
            <person name="Eisen J.A."/>
            <person name="Alexiev A."/>
        </authorList>
    </citation>
    <scope>NUCLEOTIDE SEQUENCE [LARGE SCALE GENOMIC DNA]</scope>
    <source>
        <strain evidence="4 5">UCD-48B</strain>
    </source>
</reference>
<dbReference type="Gene3D" id="3.60.21.70">
    <property type="entry name" value="PhoD-like phosphatase"/>
    <property type="match status" value="1"/>
</dbReference>
<sequence length="596" mass="65677">MTFTRRRFLKASAAGFGAAVLSFGLTGCSLNDDDDETTKQTPVSFDHGVASGDPLADSLIIWTRITPLENVTSINVVWQASTDANFTTISHDGETQVSDATDFTLKVDLQGLDANTTYYYRFISNGKTSPTGVGKTLPTDNIEQVKFAVVSCANYPAGYFHVYGEIAKQTDLDAVLHLGDYIYEYGNTGYATEDAAELGRLLPDDNNDEIISLADYRKRYAHYRKDENLQAAHSHCAFITVWDDHEITNDTWHSGAENHNDGEGEFSERKMHALQAYFEWMPIRNVADKERIYRRFEFGNLVSLHMLDTRVLARDEQVNYADFDLTSSQGQTDFVAAISSPTRALLGNEQLTWLTDGLTTATTQWQVLGQQVLMTKMHLPLEILQLLMNIQVTQANGADPSALLAQANTLFSELAQIKGRILAGDPTVTSEQRARVETTAPYNLDAWDGYAYEREQILGTAIAAQKNLVVLAGDTHNSWAGHLVTDASNPVSAKAAAGVEFATSSVSSPGLENYLALNTQSSEAVAQIEQVIALLVNDLAYNNLVERGYLTVTFTQQQALAQWHYVSSVKTADYTLLSERQKALSVQAGNPTLQMV</sequence>
<comment type="caution">
    <text evidence="4">The sequence shown here is derived from an EMBL/GenBank/DDBJ whole genome shotgun (WGS) entry which is preliminary data.</text>
</comment>
<gene>
    <name evidence="4" type="ORF">AOG27_18175</name>
</gene>
<dbReference type="PANTHER" id="PTHR43606:SF2">
    <property type="entry name" value="ALKALINE PHOSPHATASE FAMILY PROTEIN (AFU_ORTHOLOGUE AFUA_5G03860)"/>
    <property type="match status" value="1"/>
</dbReference>
<dbReference type="AlphaFoldDB" id="A0A0P7E2W4"/>
<dbReference type="InterPro" id="IPR029052">
    <property type="entry name" value="Metallo-depent_PP-like"/>
</dbReference>
<dbReference type="InterPro" id="IPR052900">
    <property type="entry name" value="Phospholipid_Metab_Enz"/>
</dbReference>
<feature type="signal peptide" evidence="1">
    <location>
        <begin position="1"/>
        <end position="27"/>
    </location>
</feature>
<accession>A0A0P7E2W4</accession>
<feature type="chain" id="PRO_5006138237" evidence="1">
    <location>
        <begin position="28"/>
        <end position="596"/>
    </location>
</feature>
<dbReference type="CDD" id="cd07389">
    <property type="entry name" value="MPP_PhoD"/>
    <property type="match status" value="1"/>
</dbReference>
<dbReference type="SUPFAM" id="SSF56300">
    <property type="entry name" value="Metallo-dependent phosphatases"/>
    <property type="match status" value="1"/>
</dbReference>
<dbReference type="PROSITE" id="PS51318">
    <property type="entry name" value="TAT"/>
    <property type="match status" value="1"/>
</dbReference>
<dbReference type="Proteomes" id="UP000050378">
    <property type="component" value="Unassembled WGS sequence"/>
</dbReference>
<dbReference type="OrthoDB" id="327733at2"/>
<evidence type="ECO:0000259" key="3">
    <source>
        <dbReference type="Pfam" id="PF16655"/>
    </source>
</evidence>
<organism evidence="4 5">
    <name type="scientific">Pseudoalteromonas lipolytica</name>
    <dbReference type="NCBI Taxonomy" id="570156"/>
    <lineage>
        <taxon>Bacteria</taxon>
        <taxon>Pseudomonadati</taxon>
        <taxon>Pseudomonadota</taxon>
        <taxon>Gammaproteobacteria</taxon>
        <taxon>Alteromonadales</taxon>
        <taxon>Pseudoalteromonadaceae</taxon>
        <taxon>Pseudoalteromonas</taxon>
    </lineage>
</organism>
<dbReference type="PANTHER" id="PTHR43606">
    <property type="entry name" value="PHOSPHATASE, PUTATIVE (AFU_ORTHOLOGUE AFUA_6G08710)-RELATED"/>
    <property type="match status" value="1"/>
</dbReference>
<evidence type="ECO:0000259" key="2">
    <source>
        <dbReference type="Pfam" id="PF09423"/>
    </source>
</evidence>
<evidence type="ECO:0000256" key="1">
    <source>
        <dbReference type="SAM" id="SignalP"/>
    </source>
</evidence>
<feature type="domain" description="Phospholipase D N-terminal" evidence="3">
    <location>
        <begin position="47"/>
        <end position="136"/>
    </location>
</feature>
<dbReference type="Pfam" id="PF09423">
    <property type="entry name" value="PhoD"/>
    <property type="match status" value="1"/>
</dbReference>
<dbReference type="PROSITE" id="PS51257">
    <property type="entry name" value="PROKAR_LIPOPROTEIN"/>
    <property type="match status" value="1"/>
</dbReference>
<feature type="domain" description="PhoD-like phosphatase metallophosphatase" evidence="2">
    <location>
        <begin position="147"/>
        <end position="563"/>
    </location>
</feature>
<dbReference type="InterPro" id="IPR006311">
    <property type="entry name" value="TAT_signal"/>
</dbReference>